<protein>
    <recommendedName>
        <fullName evidence="2">DUF1468 domain-containing protein</fullName>
    </recommendedName>
</protein>
<evidence type="ECO:0000313" key="4">
    <source>
        <dbReference type="Proteomes" id="UP000030661"/>
    </source>
</evidence>
<keyword evidence="1" id="KW-0812">Transmembrane</keyword>
<sequence length="178" mass="20695">MYREILILRARKTISRYILKKKVKFVGKKEIAFGLVLMLLSVIMFALTYQFPRQTLALSPRVFPRFVSTCMFILATFLVIQGIAGMRQQGEQHAPVFRIEKAFAIRIVSMIALAFAYTRILPLVGYILATPPFVAGTMIVFHEKRWYWIVGISLLTSIVLYLLFRMLFKVPLPRFNLW</sequence>
<dbReference type="AlphaFoldDB" id="A0A081BYH3"/>
<organism evidence="3">
    <name type="scientific">Vecturithrix granuli</name>
    <dbReference type="NCBI Taxonomy" id="1499967"/>
    <lineage>
        <taxon>Bacteria</taxon>
        <taxon>Candidatus Moduliflexota</taxon>
        <taxon>Candidatus Vecturitrichia</taxon>
        <taxon>Candidatus Vecturitrichales</taxon>
        <taxon>Candidatus Vecturitrichaceae</taxon>
        <taxon>Candidatus Vecturithrix</taxon>
    </lineage>
</organism>
<dbReference type="HOGENOM" id="CLU_1507765_0_0_0"/>
<name>A0A081BYH3_VECG1</name>
<gene>
    <name evidence="3" type="ORF">U27_04345</name>
</gene>
<keyword evidence="1" id="KW-1133">Transmembrane helix</keyword>
<feature type="transmembrane region" description="Helical" evidence="1">
    <location>
        <begin position="103"/>
        <end position="126"/>
    </location>
</feature>
<feature type="transmembrane region" description="Helical" evidence="1">
    <location>
        <begin position="63"/>
        <end position="83"/>
    </location>
</feature>
<dbReference type="Pfam" id="PF07331">
    <property type="entry name" value="TctB"/>
    <property type="match status" value="1"/>
</dbReference>
<accession>A0A081BYH3</accession>
<dbReference type="Proteomes" id="UP000030661">
    <property type="component" value="Unassembled WGS sequence"/>
</dbReference>
<keyword evidence="4" id="KW-1185">Reference proteome</keyword>
<reference evidence="3" key="1">
    <citation type="journal article" date="2015" name="PeerJ">
        <title>First genomic representation of candidate bacterial phylum KSB3 points to enhanced environmental sensing as a trigger of wastewater bulking.</title>
        <authorList>
            <person name="Sekiguchi Y."/>
            <person name="Ohashi A."/>
            <person name="Parks D.H."/>
            <person name="Yamauchi T."/>
            <person name="Tyson G.W."/>
            <person name="Hugenholtz P."/>
        </authorList>
    </citation>
    <scope>NUCLEOTIDE SEQUENCE [LARGE SCALE GENOMIC DNA]</scope>
</reference>
<dbReference type="STRING" id="1499967.U27_04345"/>
<evidence type="ECO:0000313" key="3">
    <source>
        <dbReference type="EMBL" id="GAK57378.1"/>
    </source>
</evidence>
<evidence type="ECO:0000256" key="1">
    <source>
        <dbReference type="SAM" id="Phobius"/>
    </source>
</evidence>
<dbReference type="EMBL" id="DF820466">
    <property type="protein sequence ID" value="GAK57378.1"/>
    <property type="molecule type" value="Genomic_DNA"/>
</dbReference>
<dbReference type="InterPro" id="IPR009936">
    <property type="entry name" value="DUF1468"/>
</dbReference>
<evidence type="ECO:0000259" key="2">
    <source>
        <dbReference type="Pfam" id="PF07331"/>
    </source>
</evidence>
<keyword evidence="1" id="KW-0472">Membrane</keyword>
<feature type="transmembrane region" description="Helical" evidence="1">
    <location>
        <begin position="146"/>
        <end position="164"/>
    </location>
</feature>
<proteinExistence type="predicted"/>
<feature type="domain" description="DUF1468" evidence="2">
    <location>
        <begin position="32"/>
        <end position="173"/>
    </location>
</feature>
<feature type="transmembrane region" description="Helical" evidence="1">
    <location>
        <begin position="31"/>
        <end position="51"/>
    </location>
</feature>